<dbReference type="Proteomes" id="UP000813463">
    <property type="component" value="Chromosome 1"/>
</dbReference>
<protein>
    <submittedName>
        <fullName evidence="5">Cysteine-rich receptor-like protein kinase 25</fullName>
    </submittedName>
</protein>
<dbReference type="InterPro" id="IPR038408">
    <property type="entry name" value="GNK2_sf"/>
</dbReference>
<dbReference type="Pfam" id="PF01657">
    <property type="entry name" value="Stress-antifung"/>
    <property type="match status" value="1"/>
</dbReference>
<evidence type="ECO:0000256" key="1">
    <source>
        <dbReference type="ARBA" id="ARBA00022729"/>
    </source>
</evidence>
<evidence type="ECO:0000259" key="3">
    <source>
        <dbReference type="PROSITE" id="PS51473"/>
    </source>
</evidence>
<dbReference type="Gene3D" id="3.30.430.20">
    <property type="entry name" value="Gnk2 domain, C-X8-C-X2-C motif"/>
    <property type="match status" value="1"/>
</dbReference>
<dbReference type="InterPro" id="IPR002902">
    <property type="entry name" value="GNK2"/>
</dbReference>
<dbReference type="GeneID" id="130466178"/>
<organism evidence="4 5">
    <name type="scientific">Spinacia oleracea</name>
    <name type="common">Spinach</name>
    <dbReference type="NCBI Taxonomy" id="3562"/>
    <lineage>
        <taxon>Eukaryota</taxon>
        <taxon>Viridiplantae</taxon>
        <taxon>Streptophyta</taxon>
        <taxon>Embryophyta</taxon>
        <taxon>Tracheophyta</taxon>
        <taxon>Spermatophyta</taxon>
        <taxon>Magnoliopsida</taxon>
        <taxon>eudicotyledons</taxon>
        <taxon>Gunneridae</taxon>
        <taxon>Pentapetalae</taxon>
        <taxon>Caryophyllales</taxon>
        <taxon>Chenopodiaceae</taxon>
        <taxon>Chenopodioideae</taxon>
        <taxon>Anserineae</taxon>
        <taxon>Spinacia</taxon>
    </lineage>
</organism>
<proteinExistence type="predicted"/>
<keyword evidence="4" id="KW-1185">Reference proteome</keyword>
<dbReference type="CDD" id="cd23509">
    <property type="entry name" value="Gnk2-like"/>
    <property type="match status" value="1"/>
</dbReference>
<reference evidence="5" key="2">
    <citation type="submission" date="2025-08" db="UniProtKB">
        <authorList>
            <consortium name="RefSeq"/>
        </authorList>
    </citation>
    <scope>IDENTIFICATION</scope>
    <source>
        <tissue evidence="5">Leaf</tissue>
    </source>
</reference>
<sequence>MFEECIFRYANRPIFSLMELEPSHTDCGISLLDDGGEMNRMVEPIFKRLIKEATSKNSSLYFAVGEGTYFKYQRLYCLVQCTPDISREQCRECLMEGYIYIIDCSDFSLLAGIYSGPNCHMRYNVTPFYNVSSSLPPMTSPGLLPHIRTSDGGQSWFSIGKLSFYILVFFYLL</sequence>
<keyword evidence="2" id="KW-0677">Repeat</keyword>
<name>A0ABM3R5G2_SPIOL</name>
<keyword evidence="1" id="KW-0732">Signal</keyword>
<feature type="domain" description="Gnk2-homologous" evidence="3">
    <location>
        <begin position="20"/>
        <end position="128"/>
    </location>
</feature>
<evidence type="ECO:0000256" key="2">
    <source>
        <dbReference type="ARBA" id="ARBA00022737"/>
    </source>
</evidence>
<dbReference type="RefSeq" id="XP_056690854.1">
    <property type="nucleotide sequence ID" value="XM_056834876.1"/>
</dbReference>
<dbReference type="PROSITE" id="PS51473">
    <property type="entry name" value="GNK2"/>
    <property type="match status" value="1"/>
</dbReference>
<reference evidence="4" key="1">
    <citation type="journal article" date="2021" name="Nat. Commun.">
        <title>Genomic analyses provide insights into spinach domestication and the genetic basis of agronomic traits.</title>
        <authorList>
            <person name="Cai X."/>
            <person name="Sun X."/>
            <person name="Xu C."/>
            <person name="Sun H."/>
            <person name="Wang X."/>
            <person name="Ge C."/>
            <person name="Zhang Z."/>
            <person name="Wang Q."/>
            <person name="Fei Z."/>
            <person name="Jiao C."/>
            <person name="Wang Q."/>
        </authorList>
    </citation>
    <scope>NUCLEOTIDE SEQUENCE [LARGE SCALE GENOMIC DNA]</scope>
    <source>
        <strain evidence="4">cv. Varoflay</strain>
    </source>
</reference>
<accession>A0ABM3R5G2</accession>
<dbReference type="PANTHER" id="PTHR32099:SF51">
    <property type="entry name" value="CYSTEINE-RICH RECEPTOR-LIKE PROTEIN KINASE 25 ISOFORM X1"/>
    <property type="match status" value="1"/>
</dbReference>
<evidence type="ECO:0000313" key="4">
    <source>
        <dbReference type="Proteomes" id="UP000813463"/>
    </source>
</evidence>
<dbReference type="PANTHER" id="PTHR32099">
    <property type="entry name" value="CYSTEINE-RICH REPEAT SECRETORY PROTEIN"/>
    <property type="match status" value="1"/>
</dbReference>
<evidence type="ECO:0000313" key="5">
    <source>
        <dbReference type="RefSeq" id="XP_056690854.1"/>
    </source>
</evidence>
<gene>
    <name evidence="5" type="primary">LOC130466178</name>
</gene>